<sequence length="84" mass="10086">MNEPFYFFIVIARVSEPLIRKNDYRPFTAFVCRRHKVKARENLKPRFQVTSGYQYIQLLHRWITHISLGNTFSALPIRRLPGYT</sequence>
<dbReference type="RefSeq" id="XP_001590104.1">
    <property type="nucleotide sequence ID" value="XM_001590054.1"/>
</dbReference>
<evidence type="ECO:0000313" key="2">
    <source>
        <dbReference type="Proteomes" id="UP000001312"/>
    </source>
</evidence>
<reference evidence="2" key="1">
    <citation type="journal article" date="2011" name="PLoS Genet.">
        <title>Genomic analysis of the necrotrophic fungal pathogens Sclerotinia sclerotiorum and Botrytis cinerea.</title>
        <authorList>
            <person name="Amselem J."/>
            <person name="Cuomo C.A."/>
            <person name="van Kan J.A."/>
            <person name="Viaud M."/>
            <person name="Benito E.P."/>
            <person name="Couloux A."/>
            <person name="Coutinho P.M."/>
            <person name="de Vries R.P."/>
            <person name="Dyer P.S."/>
            <person name="Fillinger S."/>
            <person name="Fournier E."/>
            <person name="Gout L."/>
            <person name="Hahn M."/>
            <person name="Kohn L."/>
            <person name="Lapalu N."/>
            <person name="Plummer K.M."/>
            <person name="Pradier J.M."/>
            <person name="Quevillon E."/>
            <person name="Sharon A."/>
            <person name="Simon A."/>
            <person name="ten Have A."/>
            <person name="Tudzynski B."/>
            <person name="Tudzynski P."/>
            <person name="Wincker P."/>
            <person name="Andrew M."/>
            <person name="Anthouard V."/>
            <person name="Beever R.E."/>
            <person name="Beffa R."/>
            <person name="Benoit I."/>
            <person name="Bouzid O."/>
            <person name="Brault B."/>
            <person name="Chen Z."/>
            <person name="Choquer M."/>
            <person name="Collemare J."/>
            <person name="Cotton P."/>
            <person name="Danchin E.G."/>
            <person name="Da Silva C."/>
            <person name="Gautier A."/>
            <person name="Giraud C."/>
            <person name="Giraud T."/>
            <person name="Gonzalez C."/>
            <person name="Grossetete S."/>
            <person name="Guldener U."/>
            <person name="Henrissat B."/>
            <person name="Howlett B.J."/>
            <person name="Kodira C."/>
            <person name="Kretschmer M."/>
            <person name="Lappartient A."/>
            <person name="Leroch M."/>
            <person name="Levis C."/>
            <person name="Mauceli E."/>
            <person name="Neuveglise C."/>
            <person name="Oeser B."/>
            <person name="Pearson M."/>
            <person name="Poulain J."/>
            <person name="Poussereau N."/>
            <person name="Quesneville H."/>
            <person name="Rascle C."/>
            <person name="Schumacher J."/>
            <person name="Segurens B."/>
            <person name="Sexton A."/>
            <person name="Silva E."/>
            <person name="Sirven C."/>
            <person name="Soanes D.M."/>
            <person name="Talbot N.J."/>
            <person name="Templeton M."/>
            <person name="Yandava C."/>
            <person name="Yarden O."/>
            <person name="Zeng Q."/>
            <person name="Rollins J.A."/>
            <person name="Lebrun M.H."/>
            <person name="Dickman M."/>
        </authorList>
    </citation>
    <scope>NUCLEOTIDE SEQUENCE [LARGE SCALE GENOMIC DNA]</scope>
    <source>
        <strain evidence="2">ATCC 18683 / 1980 / Ss-1</strain>
    </source>
</reference>
<organism evidence="1 2">
    <name type="scientific">Sclerotinia sclerotiorum (strain ATCC 18683 / 1980 / Ss-1)</name>
    <name type="common">White mold</name>
    <name type="synonym">Whetzelinia sclerotiorum</name>
    <dbReference type="NCBI Taxonomy" id="665079"/>
    <lineage>
        <taxon>Eukaryota</taxon>
        <taxon>Fungi</taxon>
        <taxon>Dikarya</taxon>
        <taxon>Ascomycota</taxon>
        <taxon>Pezizomycotina</taxon>
        <taxon>Leotiomycetes</taxon>
        <taxon>Helotiales</taxon>
        <taxon>Sclerotiniaceae</taxon>
        <taxon>Sclerotinia</taxon>
    </lineage>
</organism>
<dbReference type="GeneID" id="5486431"/>
<keyword evidence="2" id="KW-1185">Reference proteome</keyword>
<name>A7EU61_SCLS1</name>
<dbReference type="InParanoid" id="A7EU61"/>
<dbReference type="AlphaFoldDB" id="A7EU61"/>
<gene>
    <name evidence="1" type="ORF">SS1G_08868</name>
</gene>
<dbReference type="Proteomes" id="UP000001312">
    <property type="component" value="Unassembled WGS sequence"/>
</dbReference>
<proteinExistence type="predicted"/>
<evidence type="ECO:0000313" key="1">
    <source>
        <dbReference type="EMBL" id="EDN93003.1"/>
    </source>
</evidence>
<accession>A7EU61</accession>
<protein>
    <submittedName>
        <fullName evidence="1">Uncharacterized protein</fullName>
    </submittedName>
</protein>
<dbReference type="KEGG" id="ssl:SS1G_08868"/>
<dbReference type="EMBL" id="CH476632">
    <property type="protein sequence ID" value="EDN93003.1"/>
    <property type="molecule type" value="Genomic_DNA"/>
</dbReference>